<protein>
    <recommendedName>
        <fullName evidence="4">DUF1376 domain-containing protein</fullName>
    </recommendedName>
</protein>
<dbReference type="EMBL" id="QLTK01000008">
    <property type="protein sequence ID" value="RAS32067.1"/>
    <property type="molecule type" value="Genomic_DNA"/>
</dbReference>
<name>A0A329CD79_9BURK</name>
<comment type="caution">
    <text evidence="2">The sequence shown here is derived from an EMBL/GenBank/DDBJ whole genome shotgun (WGS) entry which is preliminary data.</text>
</comment>
<gene>
    <name evidence="2" type="ORF">BX591_108175</name>
</gene>
<sequence>MATSKDLVPLPAPLAGTLQADGPLTPRECDVATLPFMPLLIYELEKSDAWRFGNSDERAASLSLQIASWKEVPAASLPNDDRALSILSRSECWATTKSIVLRDWKLATDGRLYHKSVAQCALESWIKTLLQRISGMKGNAIRWKLEIDLKHLKAQVAQAAEYLWRLNPQSRIFRDQKTLNKIISESDGESGGDRHKHRQSQSQSQSHRHHDVDERSNHIDPATPRLDAKEISENLCAWEAARTKTLRNHGPENDKIIHLARLDLTITELRIAYDQAVSKRADDNEAASINAGLILVFVEKNRQPKRPKRKASWELRAMDLNQLVTYARNVGVGDAYPGEGADSYIARILAYQA</sequence>
<evidence type="ECO:0000256" key="1">
    <source>
        <dbReference type="SAM" id="MobiDB-lite"/>
    </source>
</evidence>
<evidence type="ECO:0000313" key="3">
    <source>
        <dbReference type="Proteomes" id="UP000248918"/>
    </source>
</evidence>
<evidence type="ECO:0000313" key="2">
    <source>
        <dbReference type="EMBL" id="RAS32067.1"/>
    </source>
</evidence>
<evidence type="ECO:0008006" key="4">
    <source>
        <dbReference type="Google" id="ProtNLM"/>
    </source>
</evidence>
<dbReference type="AlphaFoldDB" id="A0A329CD79"/>
<accession>A0A329CD79</accession>
<proteinExistence type="predicted"/>
<feature type="region of interest" description="Disordered" evidence="1">
    <location>
        <begin position="184"/>
        <end position="226"/>
    </location>
</feature>
<reference evidence="2 3" key="1">
    <citation type="submission" date="2018-06" db="EMBL/GenBank/DDBJ databases">
        <title>Genomic Encyclopedia of Type Strains, Phase III (KMG-III): the genomes of soil and plant-associated and newly described type strains.</title>
        <authorList>
            <person name="Whitman W."/>
        </authorList>
    </citation>
    <scope>NUCLEOTIDE SEQUENCE [LARGE SCALE GENOMIC DNA]</scope>
    <source>
        <strain evidence="2 3">LMG 23644</strain>
    </source>
</reference>
<organism evidence="2 3">
    <name type="scientific">Paraburkholderia bryophila</name>
    <dbReference type="NCBI Taxonomy" id="420952"/>
    <lineage>
        <taxon>Bacteria</taxon>
        <taxon>Pseudomonadati</taxon>
        <taxon>Pseudomonadota</taxon>
        <taxon>Betaproteobacteria</taxon>
        <taxon>Burkholderiales</taxon>
        <taxon>Burkholderiaceae</taxon>
        <taxon>Paraburkholderia</taxon>
    </lineage>
</organism>
<dbReference type="RefSeq" id="WP_146749772.1">
    <property type="nucleotide sequence ID" value="NZ_CADFFP010000009.1"/>
</dbReference>
<dbReference type="OrthoDB" id="5526813at2"/>
<dbReference type="Proteomes" id="UP000248918">
    <property type="component" value="Unassembled WGS sequence"/>
</dbReference>